<evidence type="ECO:0000259" key="2">
    <source>
        <dbReference type="Pfam" id="PF24883"/>
    </source>
</evidence>
<dbReference type="Pfam" id="PF24883">
    <property type="entry name" value="NPHP3_N"/>
    <property type="match status" value="1"/>
</dbReference>
<proteinExistence type="predicted"/>
<feature type="domain" description="Nephrocystin 3-like N-terminal" evidence="2">
    <location>
        <begin position="234"/>
        <end position="383"/>
    </location>
</feature>
<sequence>MSVHEGSNISSVVYDLKRRSSAELGSDTSARLLSTGHDSILEWIRAQRMSQLPPREATTTSYLAAQLAYGYCALLLELGKENAPALMISFGLFYNMSGSLVNILERTEMFALSQDIKEQLVLCLSDLVTLVASVSTHFHKAISGLMSSSISINIYNIFPTQIKAFIDRCNKTAESMWRHQLIKEGWMPTKAIKSWVAPEDQVLRNLVSSTSHVAHDREELTCLWMAPYLTRFFKSDKKTLSISGKQGCGKTVLASVVVDYLQHPIGGVTYSTIFVPINSRVPTETSSHAIAKAILTQLLDKRIGNVELLQVLTAAMQRSHKARTMKQYEDIVWTALADALASQLPGAKELVIVVDGMDEALGGEQALLSRLNAAVKNVDNLRVITLGSDKATPSQALSSIAINDDLIFDDIVAVVRGQFDGCKVFSSMSELEQETAVTRIATASNGSFLWAKLASKRIRQETTVEALRKGVDSMVDSKPAIKDLTRLFLQNPDVKAPAKHLLLWLATAERPLSIRELTALSVVQLEKQSVLDPADPDLLGTLKPVNSLVFLQDGLAYLRHGLIRTALIELFSKGKLTSGIKDRHEDLAVRLLLYTKSSVTEQHEISLSAMTSHDSNQLISKYPLLDFAARHWPTHARSIDSYSKDGNLAANLWQRKPAPVYLANLTMMTDVYRQLLTPKHLVTLQSVILLATAYQRVELTDKAIPLLYDATISAKNVLGIRDTVTMQISSLFVQMTSSSESRQFDVSKREEILLILVECYKIQYGKTSENVISTLRILVEHYRATGQEQKAQQLSTSIEKPAAENGVSLLLDVEEHDELLEGVRSYDFEFSLTQAEKYATEGRNEMAEHIFIEVWQRASREYRVHHSDVWEERKLKAVLAYSRFLARQKRDVDVSAILSSVWQDYKSRNAMAMTETSATLFHQMATVMKEAGLCSESLSVLKHCASYFQSTNRTQSSSYKEIEQTIKTSSREIMEMMSASDKTRGNIDQTTINAVFTLAGLYTSQHRWHDATRLIKRVLRSIWPSLFASSVQDVSAPSKHVDSCIDLAQRLASCYHTRRRLTKEGDLRLRIYRALRSSRKVDDQVRERATNQLISFLDSQSNTEKIIKIRQEMLEDFSAHYGPEHPSVIKMLWQLAELTKPRPVHVEYYQKIIRAVNKNSTTVKQEAFEPVTIVAGELWNKGLFDDALGYYKMLFETFLKDPKVSPKFQDQSFTREVFNRYVHCVRNSGSGFSVIHKITTEYRNQCKTVNPSATKSRPSLYEELLKIDSAEVNRKDISATLDSIYEEQVDLATSNKSQTVSSSQLERAVTVLQQRTVTIRKTHGWAHEESLSKMTELATLRKQQNQVELLTKELKEATVQVLNHETSSSRLIAAASSIASSYISADQTQKAAELLQELYRQIIMKDTTNAEVDKFDLSSRGRDSLVFLAQLEYSLRRNSATMTEILATLTTQYVYFAELRALHKSKSSSFHQVTVATARLYHCLLNSERLSAAARVFGDFAHYFGQTQGKRVHIQKAEQVNIFLQTLLQHFSTHRSHNFVRSVGIAGNDGVVHLLRAQRYDTACDLALATFSYISASDEYRTPVIAKLVLTLGMSIAGRDLEPQPTGACRKNMLEASSTIVRDVLHVLSDLKVSIEHISLNHLNKMIGLLGEQRDYRTLSWLLTILWHSRQAQSNWNPSITLLLGQRYILARYLVGDSTAALRLAEDIVYNCRRVHGTRHPATLQMSSFLTQLYSSIAQRYQSQKAGGQDMANRYYKKSAAVHENILRVFTDPSYAEMEAGLDGSISPDSGSNYGLDAVTDLPSQSNLSDGQYARQHLRLLKLAIERLGSWPKEYQEYERLNADIFREFPNELKGVEGVEKWNLSSYGHGKAEAGDDLLDPNFAEWELTTQEDGYMEDEL</sequence>
<dbReference type="InterPro" id="IPR027417">
    <property type="entry name" value="P-loop_NTPase"/>
</dbReference>
<keyword evidence="1" id="KW-0677">Repeat</keyword>
<keyword evidence="4" id="KW-1185">Reference proteome</keyword>
<comment type="caution">
    <text evidence="3">The sequence shown here is derived from an EMBL/GenBank/DDBJ whole genome shotgun (WGS) entry which is preliminary data.</text>
</comment>
<evidence type="ECO:0000313" key="4">
    <source>
        <dbReference type="Proteomes" id="UP000838763"/>
    </source>
</evidence>
<name>A0A9P1GZ61_9PEZI</name>
<evidence type="ECO:0000313" key="3">
    <source>
        <dbReference type="EMBL" id="CAI4213566.1"/>
    </source>
</evidence>
<dbReference type="OrthoDB" id="2546325at2759"/>
<organism evidence="3 4">
    <name type="scientific">Parascedosporium putredinis</name>
    <dbReference type="NCBI Taxonomy" id="1442378"/>
    <lineage>
        <taxon>Eukaryota</taxon>
        <taxon>Fungi</taxon>
        <taxon>Dikarya</taxon>
        <taxon>Ascomycota</taxon>
        <taxon>Pezizomycotina</taxon>
        <taxon>Sordariomycetes</taxon>
        <taxon>Hypocreomycetidae</taxon>
        <taxon>Microascales</taxon>
        <taxon>Microascaceae</taxon>
        <taxon>Parascedosporium</taxon>
    </lineage>
</organism>
<reference evidence="3" key="1">
    <citation type="submission" date="2022-11" db="EMBL/GenBank/DDBJ databases">
        <authorList>
            <person name="Scott C."/>
            <person name="Bruce N."/>
        </authorList>
    </citation>
    <scope>NUCLEOTIDE SEQUENCE</scope>
</reference>
<evidence type="ECO:0000256" key="1">
    <source>
        <dbReference type="ARBA" id="ARBA00022737"/>
    </source>
</evidence>
<dbReference type="Proteomes" id="UP000838763">
    <property type="component" value="Unassembled WGS sequence"/>
</dbReference>
<dbReference type="PANTHER" id="PTHR10039">
    <property type="entry name" value="AMELOGENIN"/>
    <property type="match status" value="1"/>
</dbReference>
<dbReference type="InterPro" id="IPR056884">
    <property type="entry name" value="NPHP3-like_N"/>
</dbReference>
<accession>A0A9P1GZ61</accession>
<dbReference type="SUPFAM" id="SSF52540">
    <property type="entry name" value="P-loop containing nucleoside triphosphate hydrolases"/>
    <property type="match status" value="1"/>
</dbReference>
<gene>
    <name evidence="3" type="ORF">PPNO1_LOCUS3312</name>
</gene>
<dbReference type="Gene3D" id="3.40.50.300">
    <property type="entry name" value="P-loop containing nucleotide triphosphate hydrolases"/>
    <property type="match status" value="1"/>
</dbReference>
<dbReference type="InterPro" id="IPR011990">
    <property type="entry name" value="TPR-like_helical_dom_sf"/>
</dbReference>
<dbReference type="PANTHER" id="PTHR10039:SF9">
    <property type="entry name" value="NACHT DOMAIN PROTEIN (AFU_ORTHOLOGUE AFUA_2G01760)"/>
    <property type="match status" value="1"/>
</dbReference>
<dbReference type="Gene3D" id="1.25.40.10">
    <property type="entry name" value="Tetratricopeptide repeat domain"/>
    <property type="match status" value="2"/>
</dbReference>
<dbReference type="EMBL" id="CALLCH030000008">
    <property type="protein sequence ID" value="CAI4213566.1"/>
    <property type="molecule type" value="Genomic_DNA"/>
</dbReference>
<protein>
    <recommendedName>
        <fullName evidence="2">Nephrocystin 3-like N-terminal domain-containing protein</fullName>
    </recommendedName>
</protein>